<keyword evidence="1" id="KW-1133">Transmembrane helix</keyword>
<name>A0A0F9BAH2_9ZZZZ</name>
<evidence type="ECO:0000256" key="1">
    <source>
        <dbReference type="SAM" id="Phobius"/>
    </source>
</evidence>
<evidence type="ECO:0000313" key="2">
    <source>
        <dbReference type="EMBL" id="KKK87699.1"/>
    </source>
</evidence>
<comment type="caution">
    <text evidence="2">The sequence shown here is derived from an EMBL/GenBank/DDBJ whole genome shotgun (WGS) entry which is preliminary data.</text>
</comment>
<keyword evidence="1" id="KW-0812">Transmembrane</keyword>
<keyword evidence="1" id="KW-0472">Membrane</keyword>
<accession>A0A0F9BAH2</accession>
<feature type="transmembrane region" description="Helical" evidence="1">
    <location>
        <begin position="6"/>
        <end position="24"/>
    </location>
</feature>
<protein>
    <submittedName>
        <fullName evidence="2">Uncharacterized protein</fullName>
    </submittedName>
</protein>
<feature type="non-terminal residue" evidence="2">
    <location>
        <position position="108"/>
    </location>
</feature>
<dbReference type="EMBL" id="LAZR01050281">
    <property type="protein sequence ID" value="KKK87699.1"/>
    <property type="molecule type" value="Genomic_DNA"/>
</dbReference>
<sequence length="108" mass="10784">MNGRTILTFALAIVIALMGALLMLDATSRAPLADTELTAIEAGIMPVEAPAILAIDAPVSFVAESLVVGNTAVMAAVTEASQAVGDSVTMSIATQTLNIVGGTALALT</sequence>
<dbReference type="AlphaFoldDB" id="A0A0F9BAH2"/>
<gene>
    <name evidence="2" type="ORF">LCGC14_2750610</name>
</gene>
<reference evidence="2" key="1">
    <citation type="journal article" date="2015" name="Nature">
        <title>Complex archaea that bridge the gap between prokaryotes and eukaryotes.</title>
        <authorList>
            <person name="Spang A."/>
            <person name="Saw J.H."/>
            <person name="Jorgensen S.L."/>
            <person name="Zaremba-Niedzwiedzka K."/>
            <person name="Martijn J."/>
            <person name="Lind A.E."/>
            <person name="van Eijk R."/>
            <person name="Schleper C."/>
            <person name="Guy L."/>
            <person name="Ettema T.J."/>
        </authorList>
    </citation>
    <scope>NUCLEOTIDE SEQUENCE</scope>
</reference>
<proteinExistence type="predicted"/>
<organism evidence="2">
    <name type="scientific">marine sediment metagenome</name>
    <dbReference type="NCBI Taxonomy" id="412755"/>
    <lineage>
        <taxon>unclassified sequences</taxon>
        <taxon>metagenomes</taxon>
        <taxon>ecological metagenomes</taxon>
    </lineage>
</organism>